<name>A0A497VA30_9FLAO</name>
<sequence length="536" mass="59575">MLNNSTFKKLLFLIVGTGFLISCDSEYNSIGADIVDDNDHFGFIKNDGASIVAFNQKTNAVQSNNLPVNPLGVFNNGIFGKTTANFVTQVELKSENPTFREVPSVEKIKSVVLNVPYFATYLETGTDGSNKYELDSIYGNIENKLKLKVYENGYYLRDFDPNGGFVENQKFYSDQNAVFNSVKGQQLNDSGIVEQNDLFVFSPAEHVTQQEGGKVLREAPSMRLDLNKQFFYNKLIAGSSNLVNNNVFKNYFRGLYFQVEEINGSAMSMLDFSKGTITMTYEDKKIKIVNGEEVDDGVQEKTIVLNLKGNTVSLLDYTPTTASQTYDNIVANPVSGDQKLYLKGGNGSVAMIDLFGGGNSAELEALRAQAISGNWLINEANLVFYVDQPVMLNNFEPNRIYVYNAKDNRPLTDYLFDVTVNGAKPKYAKRVFGGTAKLTGKIGDNDRRAIQYKVRITEHIKNVLFKDSTNVRLGVAVTEDISKSTSMSLRTPQTAFTKVPLSSVMNPLGTVLYGTAPVPSNEDKRLKLEIYYTKPN</sequence>
<dbReference type="InterPro" id="IPR025366">
    <property type="entry name" value="DUF4270"/>
</dbReference>
<dbReference type="AlphaFoldDB" id="A0A497VA30"/>
<dbReference type="Proteomes" id="UP000233767">
    <property type="component" value="Unassembled WGS sequence"/>
</dbReference>
<protein>
    <submittedName>
        <fullName evidence="2">Uncharacterized protein DUF4270</fullName>
    </submittedName>
</protein>
<reference evidence="2 4" key="2">
    <citation type="submission" date="2018-10" db="EMBL/GenBank/DDBJ databases">
        <title>Genomic Encyclopedia of Archaeal and Bacterial Type Strains, Phase II (KMG-II): from individual species to whole genera.</title>
        <authorList>
            <person name="Goeker M."/>
        </authorList>
    </citation>
    <scope>NUCLEOTIDE SEQUENCE [LARGE SCALE GENOMIC DNA]</scope>
    <source>
        <strain evidence="2 4">DSM 21886</strain>
    </source>
</reference>
<reference evidence="1 3" key="1">
    <citation type="submission" date="2017-12" db="EMBL/GenBank/DDBJ databases">
        <title>Genomic Encyclopedia of Type Strains, Phase III (KMG-III): the genomes of soil and plant-associated and newly described type strains.</title>
        <authorList>
            <person name="Whitman W."/>
        </authorList>
    </citation>
    <scope>NUCLEOTIDE SEQUENCE [LARGE SCALE GENOMIC DNA]</scope>
    <source>
        <strain evidence="1 3">IP-10</strain>
    </source>
</reference>
<evidence type="ECO:0000313" key="1">
    <source>
        <dbReference type="EMBL" id="PKW28722.1"/>
    </source>
</evidence>
<dbReference type="Proteomes" id="UP000275027">
    <property type="component" value="Unassembled WGS sequence"/>
</dbReference>
<gene>
    <name evidence="1" type="ORF">B0G92_0347</name>
    <name evidence="2" type="ORF">CLV50_1158</name>
</gene>
<evidence type="ECO:0000313" key="2">
    <source>
        <dbReference type="EMBL" id="RLJ35774.1"/>
    </source>
</evidence>
<keyword evidence="3" id="KW-1185">Reference proteome</keyword>
<dbReference type="EMBL" id="RCCB01000010">
    <property type="protein sequence ID" value="RLJ35774.1"/>
    <property type="molecule type" value="Genomic_DNA"/>
</dbReference>
<dbReference type="Pfam" id="PF14092">
    <property type="entry name" value="DUF4270"/>
    <property type="match status" value="1"/>
</dbReference>
<comment type="caution">
    <text evidence="2">The sequence shown here is derived from an EMBL/GenBank/DDBJ whole genome shotgun (WGS) entry which is preliminary data.</text>
</comment>
<dbReference type="RefSeq" id="WP_101470876.1">
    <property type="nucleotide sequence ID" value="NZ_PJND01000007.1"/>
</dbReference>
<accession>A0A497VA30</accession>
<evidence type="ECO:0000313" key="4">
    <source>
        <dbReference type="Proteomes" id="UP000275027"/>
    </source>
</evidence>
<proteinExistence type="predicted"/>
<evidence type="ECO:0000313" key="3">
    <source>
        <dbReference type="Proteomes" id="UP000233767"/>
    </source>
</evidence>
<dbReference type="EMBL" id="PJND01000007">
    <property type="protein sequence ID" value="PKW28722.1"/>
    <property type="molecule type" value="Genomic_DNA"/>
</dbReference>
<organism evidence="2 4">
    <name type="scientific">Flavobacterium lindanitolerans</name>
    <dbReference type="NCBI Taxonomy" id="428988"/>
    <lineage>
        <taxon>Bacteria</taxon>
        <taxon>Pseudomonadati</taxon>
        <taxon>Bacteroidota</taxon>
        <taxon>Flavobacteriia</taxon>
        <taxon>Flavobacteriales</taxon>
        <taxon>Flavobacteriaceae</taxon>
        <taxon>Flavobacterium</taxon>
    </lineage>
</organism>